<evidence type="ECO:0000256" key="1">
    <source>
        <dbReference type="ARBA" id="ARBA00022553"/>
    </source>
</evidence>
<dbReference type="Pfam" id="PF20400">
    <property type="entry name" value="BAR_4"/>
    <property type="match status" value="1"/>
</dbReference>
<accession>A0A8H3IUT9</accession>
<name>A0A8H3IUT9_9LECA</name>
<dbReference type="InterPro" id="IPR043453">
    <property type="entry name" value="Slm1_PH"/>
</dbReference>
<dbReference type="AlphaFoldDB" id="A0A8H3IUT9"/>
<dbReference type="EMBL" id="CAJPDQ010000027">
    <property type="protein sequence ID" value="CAF9927534.1"/>
    <property type="molecule type" value="Genomic_DNA"/>
</dbReference>
<feature type="region of interest" description="Disordered" evidence="2">
    <location>
        <begin position="1"/>
        <end position="45"/>
    </location>
</feature>
<proteinExistence type="predicted"/>
<dbReference type="Pfam" id="PF20399">
    <property type="entry name" value="PH_20"/>
    <property type="match status" value="1"/>
</dbReference>
<comment type="caution">
    <text evidence="4">The sequence shown here is derived from an EMBL/GenBank/DDBJ whole genome shotgun (WGS) entry which is preliminary data.</text>
</comment>
<dbReference type="PANTHER" id="PTHR31941">
    <property type="entry name" value="CYTOSKELETAL SIGNALING PROTEIN SLM1"/>
    <property type="match status" value="1"/>
</dbReference>
<sequence>MDGETTAITSESATSEPRTLVPSRGGTLKKRNSLKRSSSLRRSDSRKSLVAGSVRSLRLGDGEKYEGSDLYSAFFTPVPTKGNPTDILANRFQEWRRILKDLISYYRELQKSHEARAKSLLSLANIGSNLTYPPGFLKEGGISEALTILTKHNKHALAEANKAKNIEEDIIVQLTGLRSDLAQKIKEIKNLSGDFKNSVDKESEHTRKAVHQLQEALGFVDRDSAITTGKGDPYIVKLAVDRQIEKQIDEENYLHRVSIALAFTAGLIDTAKAFLNLENSGRELESIVVGEIQKAHNAYAGILKREADEVYETVEQLRAGPVAMTRDHEWNSFISGNENFVDPRMPVRNANQITYPGRDAPAAAEVRSGMLERKSKYLKSYTPGWYVLSPTHLHEFKSADQLNLQTPVMSLYLHEQKLGSHSQTDSSSHKFILKGRQTGGMHRGHGWVFRAESRDTMLAWYNDIKSLNEKTGMERDAYVRKHARSISQGSTGARSGSSDGGMEEDEADQTPFSPVASHVEDSVSTKAPERPQPGGRFPSDLNVHRGLQVPLSPSSGTSSGSHDAIAAASALPGSDIPFENSDQATKQQQDKIQGSSSVQDDHKGERETANSKVARQEYFPVQDHTTATTQDQDTTIQQGSSSFDHATVPVTGAGSISGSKTIPSKTALSENNSDHISSLDGVSPGVRESVPTPPMTEIDPPVLIYPETTFPPADLLRPEPKRTISEAPTQESIMTVMTESTTEVPFSGNPPFISQNSISDLHIPGEFPRNAR</sequence>
<protein>
    <recommendedName>
        <fullName evidence="3">PH domain-containing protein</fullName>
    </recommendedName>
</protein>
<dbReference type="PROSITE" id="PS50003">
    <property type="entry name" value="PH_DOMAIN"/>
    <property type="match status" value="1"/>
</dbReference>
<dbReference type="Proteomes" id="UP000664169">
    <property type="component" value="Unassembled WGS sequence"/>
</dbReference>
<organism evidence="4 5">
    <name type="scientific">Gomphillus americanus</name>
    <dbReference type="NCBI Taxonomy" id="1940652"/>
    <lineage>
        <taxon>Eukaryota</taxon>
        <taxon>Fungi</taxon>
        <taxon>Dikarya</taxon>
        <taxon>Ascomycota</taxon>
        <taxon>Pezizomycotina</taxon>
        <taxon>Lecanoromycetes</taxon>
        <taxon>OSLEUM clade</taxon>
        <taxon>Ostropomycetidae</taxon>
        <taxon>Ostropales</taxon>
        <taxon>Graphidaceae</taxon>
        <taxon>Gomphilloideae</taxon>
        <taxon>Gomphillus</taxon>
    </lineage>
</organism>
<gene>
    <name evidence="4" type="ORF">GOMPHAMPRED_004427</name>
</gene>
<feature type="compositionally biased region" description="Low complexity" evidence="2">
    <location>
        <begin position="622"/>
        <end position="638"/>
    </location>
</feature>
<feature type="compositionally biased region" description="Low complexity" evidence="2">
    <location>
        <begin position="1"/>
        <end position="16"/>
    </location>
</feature>
<feature type="compositionally biased region" description="Basic and acidic residues" evidence="2">
    <location>
        <begin position="518"/>
        <end position="529"/>
    </location>
</feature>
<dbReference type="SUPFAM" id="SSF50729">
    <property type="entry name" value="PH domain-like"/>
    <property type="match status" value="1"/>
</dbReference>
<evidence type="ECO:0000313" key="5">
    <source>
        <dbReference type="Proteomes" id="UP000664169"/>
    </source>
</evidence>
<dbReference type="InterPro" id="IPR027267">
    <property type="entry name" value="AH/BAR_dom_sf"/>
</dbReference>
<feature type="domain" description="PH" evidence="3">
    <location>
        <begin position="364"/>
        <end position="469"/>
    </location>
</feature>
<dbReference type="InterPro" id="IPR001849">
    <property type="entry name" value="PH_domain"/>
</dbReference>
<dbReference type="SMART" id="SM00233">
    <property type="entry name" value="PH"/>
    <property type="match status" value="1"/>
</dbReference>
<feature type="region of interest" description="Disordered" evidence="2">
    <location>
        <begin position="482"/>
        <end position="772"/>
    </location>
</feature>
<keyword evidence="1" id="KW-0597">Phosphoprotein</keyword>
<dbReference type="OrthoDB" id="5598057at2759"/>
<feature type="compositionally biased region" description="Polar residues" evidence="2">
    <location>
        <begin position="485"/>
        <end position="497"/>
    </location>
</feature>
<feature type="compositionally biased region" description="Polar residues" evidence="2">
    <location>
        <begin position="654"/>
        <end position="676"/>
    </location>
</feature>
<feature type="compositionally biased region" description="Low complexity" evidence="2">
    <location>
        <begin position="552"/>
        <end position="561"/>
    </location>
</feature>
<feature type="compositionally biased region" description="Basic and acidic residues" evidence="2">
    <location>
        <begin position="599"/>
        <end position="609"/>
    </location>
</feature>
<evidence type="ECO:0000313" key="4">
    <source>
        <dbReference type="EMBL" id="CAF9927534.1"/>
    </source>
</evidence>
<reference evidence="4" key="1">
    <citation type="submission" date="2021-03" db="EMBL/GenBank/DDBJ databases">
        <authorList>
            <person name="Tagirdzhanova G."/>
        </authorList>
    </citation>
    <scope>NUCLEOTIDE SEQUENCE</scope>
</reference>
<keyword evidence="5" id="KW-1185">Reference proteome</keyword>
<evidence type="ECO:0000259" key="3">
    <source>
        <dbReference type="PROSITE" id="PS50003"/>
    </source>
</evidence>
<feature type="compositionally biased region" description="Polar residues" evidence="2">
    <location>
        <begin position="580"/>
        <end position="598"/>
    </location>
</feature>
<dbReference type="InterPro" id="IPR011993">
    <property type="entry name" value="PH-like_dom_sf"/>
</dbReference>
<dbReference type="Gene3D" id="2.30.29.30">
    <property type="entry name" value="Pleckstrin-homology domain (PH domain)/Phosphotyrosine-binding domain (PTB)"/>
    <property type="match status" value="1"/>
</dbReference>
<dbReference type="InterPro" id="IPR046868">
    <property type="entry name" value="BAR_4"/>
</dbReference>
<dbReference type="Gene3D" id="1.20.1270.60">
    <property type="entry name" value="Arfaptin homology (AH) domain/BAR domain"/>
    <property type="match status" value="1"/>
</dbReference>
<dbReference type="SUPFAM" id="SSF103657">
    <property type="entry name" value="BAR/IMD domain-like"/>
    <property type="match status" value="1"/>
</dbReference>
<dbReference type="CDD" id="cd13311">
    <property type="entry name" value="PH_Slm1"/>
    <property type="match status" value="1"/>
</dbReference>
<dbReference type="PANTHER" id="PTHR31941:SF16">
    <property type="entry name" value="PHOSPHATIDYLINOSITOL 4,5-BISPHOSPHATE-BINDING PROTEIN SLM1-RELATED"/>
    <property type="match status" value="1"/>
</dbReference>
<dbReference type="InterPro" id="IPR046869">
    <property type="entry name" value="SLM1/RGC1-like_PH"/>
</dbReference>
<evidence type="ECO:0000256" key="2">
    <source>
        <dbReference type="SAM" id="MobiDB-lite"/>
    </source>
</evidence>
<feature type="compositionally biased region" description="Polar residues" evidence="2">
    <location>
        <begin position="726"/>
        <end position="744"/>
    </location>
</feature>